<organism evidence="2 3">
    <name type="scientific">Pleuronectes platessa</name>
    <name type="common">European plaice</name>
    <dbReference type="NCBI Taxonomy" id="8262"/>
    <lineage>
        <taxon>Eukaryota</taxon>
        <taxon>Metazoa</taxon>
        <taxon>Chordata</taxon>
        <taxon>Craniata</taxon>
        <taxon>Vertebrata</taxon>
        <taxon>Euteleostomi</taxon>
        <taxon>Actinopterygii</taxon>
        <taxon>Neopterygii</taxon>
        <taxon>Teleostei</taxon>
        <taxon>Neoteleostei</taxon>
        <taxon>Acanthomorphata</taxon>
        <taxon>Carangaria</taxon>
        <taxon>Pleuronectiformes</taxon>
        <taxon>Pleuronectoidei</taxon>
        <taxon>Pleuronectidae</taxon>
        <taxon>Pleuronectes</taxon>
    </lineage>
</organism>
<dbReference type="AlphaFoldDB" id="A0A9N7YDS1"/>
<dbReference type="Proteomes" id="UP001153269">
    <property type="component" value="Unassembled WGS sequence"/>
</dbReference>
<feature type="region of interest" description="Disordered" evidence="1">
    <location>
        <begin position="83"/>
        <end position="107"/>
    </location>
</feature>
<evidence type="ECO:0000256" key="1">
    <source>
        <dbReference type="SAM" id="MobiDB-lite"/>
    </source>
</evidence>
<comment type="caution">
    <text evidence="2">The sequence shown here is derived from an EMBL/GenBank/DDBJ whole genome shotgun (WGS) entry which is preliminary data.</text>
</comment>
<evidence type="ECO:0000313" key="3">
    <source>
        <dbReference type="Proteomes" id="UP001153269"/>
    </source>
</evidence>
<gene>
    <name evidence="2" type="ORF">PLEPLA_LOCUS8464</name>
</gene>
<sequence>MQGLVGDRDVDLDLRADVGPEGLKQLSFTERPNGYGFCEADFIQVEADLPAVAASPKQAAELRVKVCPGPGGRVFFCAHRSRTAPDSGDDAGEGRTTVHGLTQDPPVTARSAPCSPMPLLLACTIARSPPHRLSALELEPGNRDGCTRLSRWS</sequence>
<evidence type="ECO:0000313" key="2">
    <source>
        <dbReference type="EMBL" id="CAB1420589.1"/>
    </source>
</evidence>
<accession>A0A9N7YDS1</accession>
<dbReference type="EMBL" id="CADEAL010000466">
    <property type="protein sequence ID" value="CAB1420589.1"/>
    <property type="molecule type" value="Genomic_DNA"/>
</dbReference>
<protein>
    <submittedName>
        <fullName evidence="2">Uncharacterized protein</fullName>
    </submittedName>
</protein>
<reference evidence="2" key="1">
    <citation type="submission" date="2020-03" db="EMBL/GenBank/DDBJ databases">
        <authorList>
            <person name="Weist P."/>
        </authorList>
    </citation>
    <scope>NUCLEOTIDE SEQUENCE</scope>
</reference>
<name>A0A9N7YDS1_PLEPL</name>
<keyword evidence="3" id="KW-1185">Reference proteome</keyword>
<proteinExistence type="predicted"/>